<keyword evidence="1" id="KW-0472">Membrane</keyword>
<proteinExistence type="predicted"/>
<keyword evidence="1" id="KW-1133">Transmembrane helix</keyword>
<reference evidence="2" key="2">
    <citation type="journal article" date="2021" name="Microbiome">
        <title>Successional dynamics and alternative stable states in a saline activated sludge microbial community over 9 years.</title>
        <authorList>
            <person name="Wang Y."/>
            <person name="Ye J."/>
            <person name="Ju F."/>
            <person name="Liu L."/>
            <person name="Boyd J.A."/>
            <person name="Deng Y."/>
            <person name="Parks D.H."/>
            <person name="Jiang X."/>
            <person name="Yin X."/>
            <person name="Woodcroft B.J."/>
            <person name="Tyson G.W."/>
            <person name="Hugenholtz P."/>
            <person name="Polz M.F."/>
            <person name="Zhang T."/>
        </authorList>
    </citation>
    <scope>NUCLEOTIDE SEQUENCE</scope>
    <source>
        <strain evidence="2">HKST-UBA17</strain>
    </source>
</reference>
<feature type="transmembrane region" description="Helical" evidence="1">
    <location>
        <begin position="20"/>
        <end position="39"/>
    </location>
</feature>
<keyword evidence="1" id="KW-0812">Transmembrane</keyword>
<gene>
    <name evidence="2" type="ORF">KC685_04235</name>
</gene>
<sequence length="188" mass="21245">MVKREIKRQLQRYGTYLEPFELLLLIGIFVIPIMTLFNLTPQYGSPDVPPDNVLGVSTDGHVRIQDIGGSHEFITNERLLGIDTSSYHYYTTLINRESGIYAKPILQVTNPTDSDIEITFSVKYSVEQSSQIGILKDNTNYIIKDKEGFTFPRSFTVASGESAIFSIDVRNDVNINYSEELGLLILSR</sequence>
<accession>A0A955KYE3</accession>
<reference evidence="2" key="1">
    <citation type="submission" date="2020-04" db="EMBL/GenBank/DDBJ databases">
        <authorList>
            <person name="Zhang T."/>
        </authorList>
    </citation>
    <scope>NUCLEOTIDE SEQUENCE</scope>
    <source>
        <strain evidence="2">HKST-UBA17</strain>
    </source>
</reference>
<organism evidence="2 3">
    <name type="scientific">Candidatus Dojkabacteria bacterium</name>
    <dbReference type="NCBI Taxonomy" id="2099670"/>
    <lineage>
        <taxon>Bacteria</taxon>
        <taxon>Candidatus Dojkabacteria</taxon>
    </lineage>
</organism>
<evidence type="ECO:0000256" key="1">
    <source>
        <dbReference type="SAM" id="Phobius"/>
    </source>
</evidence>
<dbReference type="EMBL" id="JAGQLN010000017">
    <property type="protein sequence ID" value="MCA9377101.1"/>
    <property type="molecule type" value="Genomic_DNA"/>
</dbReference>
<dbReference type="AlphaFoldDB" id="A0A955KYE3"/>
<comment type="caution">
    <text evidence="2">The sequence shown here is derived from an EMBL/GenBank/DDBJ whole genome shotgun (WGS) entry which is preliminary data.</text>
</comment>
<evidence type="ECO:0000313" key="2">
    <source>
        <dbReference type="EMBL" id="MCA9377101.1"/>
    </source>
</evidence>
<dbReference type="Proteomes" id="UP000741282">
    <property type="component" value="Unassembled WGS sequence"/>
</dbReference>
<protein>
    <submittedName>
        <fullName evidence="2">Uncharacterized protein</fullName>
    </submittedName>
</protein>
<name>A0A955KYE3_9BACT</name>
<evidence type="ECO:0000313" key="3">
    <source>
        <dbReference type="Proteomes" id="UP000741282"/>
    </source>
</evidence>